<keyword evidence="4" id="KW-1185">Reference proteome</keyword>
<feature type="region of interest" description="Disordered" evidence="1">
    <location>
        <begin position="165"/>
        <end position="192"/>
    </location>
</feature>
<accession>A0A6A3BBP6</accession>
<gene>
    <name evidence="3" type="ORF">F3Y22_tig00110220pilonHSYRG00127</name>
</gene>
<name>A0A6A3BBP6_HIBSY</name>
<dbReference type="GO" id="GO:0009535">
    <property type="term" value="C:chloroplast thylakoid membrane"/>
    <property type="evidence" value="ECO:0007669"/>
    <property type="project" value="TreeGrafter"/>
</dbReference>
<keyword evidence="2" id="KW-1133">Transmembrane helix</keyword>
<feature type="region of interest" description="Disordered" evidence="1">
    <location>
        <begin position="126"/>
        <end position="153"/>
    </location>
</feature>
<dbReference type="InterPro" id="IPR021434">
    <property type="entry name" value="DUF3082"/>
</dbReference>
<dbReference type="EMBL" id="VEPZ02000883">
    <property type="protein sequence ID" value="KAE8713048.1"/>
    <property type="molecule type" value="Genomic_DNA"/>
</dbReference>
<feature type="region of interest" description="Disordered" evidence="1">
    <location>
        <begin position="408"/>
        <end position="452"/>
    </location>
</feature>
<dbReference type="Proteomes" id="UP000436088">
    <property type="component" value="Unassembled WGS sequence"/>
</dbReference>
<feature type="transmembrane region" description="Helical" evidence="2">
    <location>
        <begin position="375"/>
        <end position="397"/>
    </location>
</feature>
<keyword evidence="2" id="KW-0472">Membrane</keyword>
<dbReference type="AlphaFoldDB" id="A0A6A3BBP6"/>
<comment type="caution">
    <text evidence="3">The sequence shown here is derived from an EMBL/GenBank/DDBJ whole genome shotgun (WGS) entry which is preliminary data.</text>
</comment>
<evidence type="ECO:0000256" key="2">
    <source>
        <dbReference type="SAM" id="Phobius"/>
    </source>
</evidence>
<feature type="transmembrane region" description="Helical" evidence="2">
    <location>
        <begin position="260"/>
        <end position="280"/>
    </location>
</feature>
<keyword evidence="2" id="KW-0812">Transmembrane</keyword>
<evidence type="ECO:0000313" key="4">
    <source>
        <dbReference type="Proteomes" id="UP000436088"/>
    </source>
</evidence>
<organism evidence="3 4">
    <name type="scientific">Hibiscus syriacus</name>
    <name type="common">Rose of Sharon</name>
    <dbReference type="NCBI Taxonomy" id="106335"/>
    <lineage>
        <taxon>Eukaryota</taxon>
        <taxon>Viridiplantae</taxon>
        <taxon>Streptophyta</taxon>
        <taxon>Embryophyta</taxon>
        <taxon>Tracheophyta</taxon>
        <taxon>Spermatophyta</taxon>
        <taxon>Magnoliopsida</taxon>
        <taxon>eudicotyledons</taxon>
        <taxon>Gunneridae</taxon>
        <taxon>Pentapetalae</taxon>
        <taxon>rosids</taxon>
        <taxon>malvids</taxon>
        <taxon>Malvales</taxon>
        <taxon>Malvaceae</taxon>
        <taxon>Malvoideae</taxon>
        <taxon>Hibiscus</taxon>
    </lineage>
</organism>
<protein>
    <submittedName>
        <fullName evidence="3">3-hydroxybutyryl-CoA dehydrogenase-like</fullName>
    </submittedName>
</protein>
<evidence type="ECO:0000313" key="3">
    <source>
        <dbReference type="EMBL" id="KAE8713048.1"/>
    </source>
</evidence>
<feature type="compositionally biased region" description="Polar residues" evidence="1">
    <location>
        <begin position="179"/>
        <end position="190"/>
    </location>
</feature>
<dbReference type="Pfam" id="PF11282">
    <property type="entry name" value="DUF3082"/>
    <property type="match status" value="1"/>
</dbReference>
<dbReference type="PANTHER" id="PTHR35733">
    <property type="entry name" value="OS02G0307800 PROTEIN"/>
    <property type="match status" value="1"/>
</dbReference>
<reference evidence="3" key="1">
    <citation type="submission" date="2019-09" db="EMBL/GenBank/DDBJ databases">
        <title>Draft genome information of white flower Hibiscus syriacus.</title>
        <authorList>
            <person name="Kim Y.-M."/>
        </authorList>
    </citation>
    <scope>NUCLEOTIDE SEQUENCE [LARGE SCALE GENOMIC DNA]</scope>
    <source>
        <strain evidence="3">YM2019G1</strain>
    </source>
</reference>
<sequence length="452" mass="50195">MQKYPLCLSFLAYDTQFAVTEKVEALDLLEESRFFENLFDRRRRMLRFYSDPCTSPNFSQDVLTKDSCEQTGNGLVHAPSVPPCIGREEEVQERKDNSGKIKLNRQLSVQISEMMCSDRKIHEIESSGRNLLRTPSLPSPRGTNELTPDNDNDLRMSKLIRQEVGNSPNILPPRHSHSKAMNLQRSSRPPRNQEVEAINNATEASVMRGQHLNPNRMLRKSRGDLAFQELQGFKDLGFTFDDEDLSPRCVFATNDDPTPLQTATSVLLTGAIGVFLFRSLRRRAKRAKELKFRSSGAQKSLKEEALDNLKAMASTSIDTKSSTPSAVQALLGSIAAGVIALFLYKFTTTIEATLNRQSISDNFSVRQISITVRTIVNGLCYLATFVFGINSLGLFLYSGQLAINSIKGGATNNENKRKGEENVGSPSSVKENVADGIESTSGREDQSPGDEQ</sequence>
<evidence type="ECO:0000256" key="1">
    <source>
        <dbReference type="SAM" id="MobiDB-lite"/>
    </source>
</evidence>
<proteinExistence type="predicted"/>
<dbReference type="PANTHER" id="PTHR35733:SF1">
    <property type="entry name" value="OS02G0307800 PROTEIN"/>
    <property type="match status" value="1"/>
</dbReference>